<dbReference type="Proteomes" id="UP000557315">
    <property type="component" value="Unassembled WGS sequence"/>
</dbReference>
<evidence type="ECO:0000259" key="2">
    <source>
        <dbReference type="Pfam" id="PF11881"/>
    </source>
</evidence>
<feature type="non-terminal residue" evidence="3">
    <location>
        <position position="1"/>
    </location>
</feature>
<name>A0A7K6FYG6_9CORV</name>
<feature type="compositionally biased region" description="Low complexity" evidence="1">
    <location>
        <begin position="39"/>
        <end position="80"/>
    </location>
</feature>
<keyword evidence="4" id="KW-1185">Reference proteome</keyword>
<dbReference type="Pfam" id="PF11881">
    <property type="entry name" value="SPAR_C"/>
    <property type="match status" value="1"/>
</dbReference>
<feature type="compositionally biased region" description="Basic and acidic residues" evidence="1">
    <location>
        <begin position="183"/>
        <end position="192"/>
    </location>
</feature>
<feature type="domain" description="Signal-induced proliferation-associated 1-like protein C-terminal" evidence="2">
    <location>
        <begin position="155"/>
        <end position="253"/>
    </location>
</feature>
<feature type="non-terminal residue" evidence="3">
    <location>
        <position position="261"/>
    </location>
</feature>
<organism evidence="3 4">
    <name type="scientific">Daphoenositta chrysoptera</name>
    <name type="common">varied sittella</name>
    <dbReference type="NCBI Taxonomy" id="254528"/>
    <lineage>
        <taxon>Eukaryota</taxon>
        <taxon>Metazoa</taxon>
        <taxon>Chordata</taxon>
        <taxon>Craniata</taxon>
        <taxon>Vertebrata</taxon>
        <taxon>Euteleostomi</taxon>
        <taxon>Archelosauria</taxon>
        <taxon>Archosauria</taxon>
        <taxon>Dinosauria</taxon>
        <taxon>Saurischia</taxon>
        <taxon>Theropoda</taxon>
        <taxon>Coelurosauria</taxon>
        <taxon>Aves</taxon>
        <taxon>Neognathae</taxon>
        <taxon>Neoaves</taxon>
        <taxon>Telluraves</taxon>
        <taxon>Australaves</taxon>
        <taxon>Passeriformes</taxon>
        <taxon>Corvoidea</taxon>
        <taxon>Pachycephalidae</taxon>
        <taxon>Daphoenositta</taxon>
    </lineage>
</organism>
<proteinExistence type="predicted"/>
<dbReference type="AlphaFoldDB" id="A0A7K6FYG6"/>
<protein>
    <submittedName>
        <fullName evidence="3">SI1L3 protein</fullName>
    </submittedName>
</protein>
<feature type="compositionally biased region" description="Pro residues" evidence="1">
    <location>
        <begin position="81"/>
        <end position="90"/>
    </location>
</feature>
<comment type="caution">
    <text evidence="3">The sequence shown here is derived from an EMBL/GenBank/DDBJ whole genome shotgun (WGS) entry which is preliminary data.</text>
</comment>
<reference evidence="3 4" key="1">
    <citation type="submission" date="2019-09" db="EMBL/GenBank/DDBJ databases">
        <title>Bird 10,000 Genomes (B10K) Project - Family phase.</title>
        <authorList>
            <person name="Zhang G."/>
        </authorList>
    </citation>
    <scope>NUCLEOTIDE SEQUENCE [LARGE SCALE GENOMIC DNA]</scope>
    <source>
        <strain evidence="3">B10K-DU-029-47</strain>
        <tissue evidence="3">Heart</tissue>
    </source>
</reference>
<sequence length="261" mass="27726">EPLWHIPAPSRIPGKRPACPDPGGKDSPTRPAKNEPPYSSHSTLSSGASSDPDPDPGTSDGGTDSQNSQTSQKSQQLVPKIPKPAPPEAAPPSGKAFQQKSGNSGLPESFKTPRPLPASQISASVPKSFFSKNPGRGKAAVAAGWKRPEEPPDPKNQVNVFGQPRLRASLRDLRSPRRLPKSSIEDDLKRLILMDNSCPEPEPAPPLQRTLSDESLCGGRRDPGFGPSSPNSRDFPEPFPGGFPSSTLPGRRGHPPDSKKG</sequence>
<feature type="region of interest" description="Disordered" evidence="1">
    <location>
        <begin position="1"/>
        <end position="261"/>
    </location>
</feature>
<dbReference type="EMBL" id="VZRO01007240">
    <property type="protein sequence ID" value="NWV56094.1"/>
    <property type="molecule type" value="Genomic_DNA"/>
</dbReference>
<gene>
    <name evidence="3" type="primary">Sipa1l3_1</name>
    <name evidence="3" type="ORF">DAPCHR_R15305</name>
</gene>
<dbReference type="InterPro" id="IPR021818">
    <property type="entry name" value="SIPA1L_C"/>
</dbReference>
<accession>A0A7K6FYG6</accession>
<evidence type="ECO:0000313" key="3">
    <source>
        <dbReference type="EMBL" id="NWV56094.1"/>
    </source>
</evidence>
<evidence type="ECO:0000256" key="1">
    <source>
        <dbReference type="SAM" id="MobiDB-lite"/>
    </source>
</evidence>
<evidence type="ECO:0000313" key="4">
    <source>
        <dbReference type="Proteomes" id="UP000557315"/>
    </source>
</evidence>